<keyword evidence="6" id="KW-0256">Endoplasmic reticulum</keyword>
<gene>
    <name evidence="11" type="ORF">QCA50_000055</name>
</gene>
<evidence type="ECO:0000256" key="1">
    <source>
        <dbReference type="ARBA" id="ARBA00004115"/>
    </source>
</evidence>
<name>A0AAW0GVW3_9APHY</name>
<comment type="caution">
    <text evidence="11">The sequence shown here is derived from an EMBL/GenBank/DDBJ whole genome shotgun (WGS) entry which is preliminary data.</text>
</comment>
<dbReference type="Proteomes" id="UP001385951">
    <property type="component" value="Unassembled WGS sequence"/>
</dbReference>
<evidence type="ECO:0000256" key="2">
    <source>
        <dbReference type="ARBA" id="ARBA00007695"/>
    </source>
</evidence>
<sequence length="238" mass="25727">MLFILALLPLLPLAYAAQEPLRILHRVYHPKLPTESFTERGALSLSGSGPFTGTSLVPSEGLASDLLEFAQSLHNADASLDNNALYQVALEHPGDTDQSQWDVSSVKACHLSQATSDSIRLHVSNDGTPYAIDYFLSPVPHDGACPKRSRTSKSPPTPLHIRPITNTTVFVNTPRVPAQPPLRTPPPLTTEGKVAEPVPEKSFLQKYWIYILIAVVALVMSPAPPEEEGGGNARQGGR</sequence>
<organism evidence="11 12">
    <name type="scientific">Cerrena zonata</name>
    <dbReference type="NCBI Taxonomy" id="2478898"/>
    <lineage>
        <taxon>Eukaryota</taxon>
        <taxon>Fungi</taxon>
        <taxon>Dikarya</taxon>
        <taxon>Basidiomycota</taxon>
        <taxon>Agaricomycotina</taxon>
        <taxon>Agaricomycetes</taxon>
        <taxon>Polyporales</taxon>
        <taxon>Cerrenaceae</taxon>
        <taxon>Cerrena</taxon>
    </lineage>
</organism>
<evidence type="ECO:0000256" key="5">
    <source>
        <dbReference type="ARBA" id="ARBA00022729"/>
    </source>
</evidence>
<accession>A0AAW0GVW3</accession>
<evidence type="ECO:0000313" key="12">
    <source>
        <dbReference type="Proteomes" id="UP001385951"/>
    </source>
</evidence>
<evidence type="ECO:0000313" key="11">
    <source>
        <dbReference type="EMBL" id="KAK7695419.1"/>
    </source>
</evidence>
<feature type="chain" id="PRO_5043396081" description="ER membrane protein complex subunit 10" evidence="10">
    <location>
        <begin position="17"/>
        <end position="238"/>
    </location>
</feature>
<comment type="similarity">
    <text evidence="2">Belongs to the EMC10 family.</text>
</comment>
<dbReference type="PANTHER" id="PTHR21397">
    <property type="entry name" value="CHROMATIN COMPLEXES SUBUNIT BAP18-RELATED"/>
    <property type="match status" value="1"/>
</dbReference>
<dbReference type="GO" id="GO:0005789">
    <property type="term" value="C:endoplasmic reticulum membrane"/>
    <property type="evidence" value="ECO:0007669"/>
    <property type="project" value="UniProtKB-SubCell"/>
</dbReference>
<feature type="signal peptide" evidence="10">
    <location>
        <begin position="1"/>
        <end position="16"/>
    </location>
</feature>
<feature type="compositionally biased region" description="Pro residues" evidence="9">
    <location>
        <begin position="177"/>
        <end position="188"/>
    </location>
</feature>
<evidence type="ECO:0000256" key="10">
    <source>
        <dbReference type="SAM" id="SignalP"/>
    </source>
</evidence>
<evidence type="ECO:0000256" key="8">
    <source>
        <dbReference type="ARBA" id="ARBA00023136"/>
    </source>
</evidence>
<dbReference type="AlphaFoldDB" id="A0AAW0GVW3"/>
<keyword evidence="4" id="KW-0812">Transmembrane</keyword>
<reference evidence="11 12" key="1">
    <citation type="submission" date="2022-09" db="EMBL/GenBank/DDBJ databases">
        <authorList>
            <person name="Palmer J.M."/>
        </authorList>
    </citation>
    <scope>NUCLEOTIDE SEQUENCE [LARGE SCALE GENOMIC DNA]</scope>
    <source>
        <strain evidence="11 12">DSM 7382</strain>
    </source>
</reference>
<keyword evidence="12" id="KW-1185">Reference proteome</keyword>
<dbReference type="PANTHER" id="PTHR21397:SF4">
    <property type="entry name" value="ER MEMBRANE PROTEIN COMPLEX SUBUNIT 10"/>
    <property type="match status" value="1"/>
</dbReference>
<evidence type="ECO:0000256" key="9">
    <source>
        <dbReference type="SAM" id="MobiDB-lite"/>
    </source>
</evidence>
<evidence type="ECO:0000256" key="3">
    <source>
        <dbReference type="ARBA" id="ARBA00020105"/>
    </source>
</evidence>
<dbReference type="CDD" id="cd22209">
    <property type="entry name" value="EMC10"/>
    <property type="match status" value="1"/>
</dbReference>
<evidence type="ECO:0000256" key="4">
    <source>
        <dbReference type="ARBA" id="ARBA00022692"/>
    </source>
</evidence>
<keyword evidence="5 10" id="KW-0732">Signal</keyword>
<evidence type="ECO:0000256" key="7">
    <source>
        <dbReference type="ARBA" id="ARBA00022989"/>
    </source>
</evidence>
<keyword evidence="8" id="KW-0472">Membrane</keyword>
<protein>
    <recommendedName>
        <fullName evidence="3">ER membrane protein complex subunit 10</fullName>
    </recommendedName>
</protein>
<keyword evidence="7" id="KW-1133">Transmembrane helix</keyword>
<feature type="region of interest" description="Disordered" evidence="9">
    <location>
        <begin position="173"/>
        <end position="193"/>
    </location>
</feature>
<proteinExistence type="inferred from homology"/>
<dbReference type="Pfam" id="PF21203">
    <property type="entry name" value="ECM10"/>
    <property type="match status" value="1"/>
</dbReference>
<dbReference type="EMBL" id="JASBNA010000001">
    <property type="protein sequence ID" value="KAK7695419.1"/>
    <property type="molecule type" value="Genomic_DNA"/>
</dbReference>
<comment type="subcellular location">
    <subcellularLocation>
        <location evidence="1">Endoplasmic reticulum membrane</location>
        <topology evidence="1">Single-pass type I membrane protein</topology>
    </subcellularLocation>
</comment>
<evidence type="ECO:0000256" key="6">
    <source>
        <dbReference type="ARBA" id="ARBA00022824"/>
    </source>
</evidence>